<gene>
    <name evidence="7" type="ORF">METZ01_LOCUS4472</name>
</gene>
<dbReference type="PANTHER" id="PTHR22550:SF5">
    <property type="entry name" value="LEUCINE ZIPPER PROTEIN 4"/>
    <property type="match status" value="1"/>
</dbReference>
<accession>A0A381NCW0</accession>
<dbReference type="PANTHER" id="PTHR22550">
    <property type="entry name" value="SPORE GERMINATION PROTEIN"/>
    <property type="match status" value="1"/>
</dbReference>
<sequence>MIDFRFPIVLSFYALLAVVWVIWIIRKQYNDLIWDETEPLVKEKLFRRLDLNRWAWKHRLTFSGLILLIFAASGPQIGTRVAPVERKGIDLVFALDVSESMNAQDVKPSRLEKAKFEISQMIDQLKGDRIGLIVFAGSSHLYLPLTSDYEAAQLFLDAIDTKMIPSQGTDLSTALRTAISAFNEESEKYKVMVLVTDGEDHEGAAVELVAKASESGIIAHAVGVGTLKGSLIPINDKTGNSSYKRDKKGILITSKLNEAMLTELADAGGGIYSRFNNREAKYKEIMQAIDSMEKRSIQTHIYSEFEDRYQSFATVSLLLLIAGMVLPTRITKIESKDDSFE</sequence>
<evidence type="ECO:0000256" key="4">
    <source>
        <dbReference type="ARBA" id="ARBA00023136"/>
    </source>
</evidence>
<dbReference type="InterPro" id="IPR050768">
    <property type="entry name" value="UPF0353/GerABKA_families"/>
</dbReference>
<keyword evidence="4 5" id="KW-0472">Membrane</keyword>
<protein>
    <recommendedName>
        <fullName evidence="6">VWFA domain-containing protein</fullName>
    </recommendedName>
</protein>
<proteinExistence type="predicted"/>
<feature type="domain" description="VWFA" evidence="6">
    <location>
        <begin position="90"/>
        <end position="275"/>
    </location>
</feature>
<organism evidence="7">
    <name type="scientific">marine metagenome</name>
    <dbReference type="NCBI Taxonomy" id="408172"/>
    <lineage>
        <taxon>unclassified sequences</taxon>
        <taxon>metagenomes</taxon>
        <taxon>ecological metagenomes</taxon>
    </lineage>
</organism>
<dbReference type="AlphaFoldDB" id="A0A381NCW0"/>
<dbReference type="InterPro" id="IPR036465">
    <property type="entry name" value="vWFA_dom_sf"/>
</dbReference>
<dbReference type="SUPFAM" id="SSF53300">
    <property type="entry name" value="vWA-like"/>
    <property type="match status" value="1"/>
</dbReference>
<feature type="transmembrane region" description="Helical" evidence="5">
    <location>
        <begin position="6"/>
        <end position="25"/>
    </location>
</feature>
<dbReference type="EMBL" id="UINC01000231">
    <property type="protein sequence ID" value="SUZ51618.1"/>
    <property type="molecule type" value="Genomic_DNA"/>
</dbReference>
<reference evidence="7" key="1">
    <citation type="submission" date="2018-05" db="EMBL/GenBank/DDBJ databases">
        <authorList>
            <person name="Lanie J.A."/>
            <person name="Ng W.-L."/>
            <person name="Kazmierczak K.M."/>
            <person name="Andrzejewski T.M."/>
            <person name="Davidsen T.M."/>
            <person name="Wayne K.J."/>
            <person name="Tettelin H."/>
            <person name="Glass J.I."/>
            <person name="Rusch D."/>
            <person name="Podicherti R."/>
            <person name="Tsui H.-C.T."/>
            <person name="Winkler M.E."/>
        </authorList>
    </citation>
    <scope>NUCLEOTIDE SEQUENCE</scope>
</reference>
<evidence type="ECO:0000256" key="1">
    <source>
        <dbReference type="ARBA" id="ARBA00022475"/>
    </source>
</evidence>
<dbReference type="PROSITE" id="PS50234">
    <property type="entry name" value="VWFA"/>
    <property type="match status" value="1"/>
</dbReference>
<evidence type="ECO:0000256" key="2">
    <source>
        <dbReference type="ARBA" id="ARBA00022692"/>
    </source>
</evidence>
<dbReference type="PRINTS" id="PR00453">
    <property type="entry name" value="VWFADOMAIN"/>
</dbReference>
<dbReference type="Pfam" id="PF13519">
    <property type="entry name" value="VWA_2"/>
    <property type="match status" value="1"/>
</dbReference>
<keyword evidence="1" id="KW-1003">Cell membrane</keyword>
<dbReference type="SMART" id="SM00327">
    <property type="entry name" value="VWA"/>
    <property type="match status" value="1"/>
</dbReference>
<evidence type="ECO:0000256" key="5">
    <source>
        <dbReference type="SAM" id="Phobius"/>
    </source>
</evidence>
<dbReference type="InterPro" id="IPR002035">
    <property type="entry name" value="VWF_A"/>
</dbReference>
<evidence type="ECO:0000313" key="7">
    <source>
        <dbReference type="EMBL" id="SUZ51618.1"/>
    </source>
</evidence>
<dbReference type="Pfam" id="PF13768">
    <property type="entry name" value="VWA_3"/>
    <property type="match status" value="1"/>
</dbReference>
<dbReference type="Gene3D" id="3.40.50.410">
    <property type="entry name" value="von Willebrand factor, type A domain"/>
    <property type="match status" value="1"/>
</dbReference>
<evidence type="ECO:0000256" key="3">
    <source>
        <dbReference type="ARBA" id="ARBA00022989"/>
    </source>
</evidence>
<keyword evidence="3 5" id="KW-1133">Transmembrane helix</keyword>
<evidence type="ECO:0000259" key="6">
    <source>
        <dbReference type="PROSITE" id="PS50234"/>
    </source>
</evidence>
<keyword evidence="2 5" id="KW-0812">Transmembrane</keyword>
<name>A0A381NCW0_9ZZZZ</name>